<evidence type="ECO:0000313" key="2">
    <source>
        <dbReference type="EMBL" id="PQM36421.1"/>
    </source>
</evidence>
<dbReference type="PANTHER" id="PTHR46014">
    <property type="entry name" value="TETRATRICOPEPTIDE REPEAT PROTEIN 1"/>
    <property type="match status" value="1"/>
</dbReference>
<dbReference type="InterPro" id="IPR052769">
    <property type="entry name" value="TPR_domain_protein"/>
</dbReference>
<dbReference type="PROSITE" id="PS50005">
    <property type="entry name" value="TPR"/>
    <property type="match status" value="1"/>
</dbReference>
<dbReference type="InterPro" id="IPR019734">
    <property type="entry name" value="TPR_rpt"/>
</dbReference>
<dbReference type="PANTHER" id="PTHR46014:SF1">
    <property type="entry name" value="TETRATRICOPEPTIDE REPEAT PROTEIN 1"/>
    <property type="match status" value="1"/>
</dbReference>
<name>A0A314UGE9_PRUYE</name>
<reference evidence="2 3" key="1">
    <citation type="submission" date="2018-02" db="EMBL/GenBank/DDBJ databases">
        <title>Draft genome of wild Prunus yedoensis var. nudiflora.</title>
        <authorList>
            <person name="Baek S."/>
            <person name="Kim J.-H."/>
            <person name="Choi K."/>
            <person name="Kim G.-B."/>
            <person name="Cho A."/>
            <person name="Jang H."/>
            <person name="Shin C.-H."/>
            <person name="Yu H.-J."/>
            <person name="Mun J.-H."/>
        </authorList>
    </citation>
    <scope>NUCLEOTIDE SEQUENCE [LARGE SCALE GENOMIC DNA]</scope>
    <source>
        <strain evidence="3">cv. Jeju island</strain>
        <tissue evidence="2">Leaf</tissue>
    </source>
</reference>
<comment type="caution">
    <text evidence="2">The sequence shown here is derived from an EMBL/GenBank/DDBJ whole genome shotgun (WGS) entry which is preliminary data.</text>
</comment>
<dbReference type="AlphaFoldDB" id="A0A314UGE9"/>
<dbReference type="Proteomes" id="UP000250321">
    <property type="component" value="Unassembled WGS sequence"/>
</dbReference>
<evidence type="ECO:0000256" key="1">
    <source>
        <dbReference type="PROSITE-ProRule" id="PRU00339"/>
    </source>
</evidence>
<gene>
    <name evidence="2" type="ORF">Pyn_37193</name>
</gene>
<sequence length="147" mass="16748">MCCAMPVPLVDVTDNPMDLYESTANCYFGAQYSSNRLFGSGQYEEALSQYVLALHLAPDMPLSVELRSICHANSAICFSKLGKYEDAIKECTKALELNPSYMKALLRRAEAHEKLEHLMRLLRYEKILELDPSNDQAKKTIHRWGRC</sequence>
<dbReference type="Gene3D" id="1.25.40.10">
    <property type="entry name" value="Tetratricopeptide repeat domain"/>
    <property type="match status" value="1"/>
</dbReference>
<organism evidence="2 3">
    <name type="scientific">Prunus yedoensis var. nudiflora</name>
    <dbReference type="NCBI Taxonomy" id="2094558"/>
    <lineage>
        <taxon>Eukaryota</taxon>
        <taxon>Viridiplantae</taxon>
        <taxon>Streptophyta</taxon>
        <taxon>Embryophyta</taxon>
        <taxon>Tracheophyta</taxon>
        <taxon>Spermatophyta</taxon>
        <taxon>Magnoliopsida</taxon>
        <taxon>eudicotyledons</taxon>
        <taxon>Gunneridae</taxon>
        <taxon>Pentapetalae</taxon>
        <taxon>rosids</taxon>
        <taxon>fabids</taxon>
        <taxon>Rosales</taxon>
        <taxon>Rosaceae</taxon>
        <taxon>Amygdaloideae</taxon>
        <taxon>Amygdaleae</taxon>
        <taxon>Prunus</taxon>
    </lineage>
</organism>
<dbReference type="EMBL" id="PJQY01003550">
    <property type="protein sequence ID" value="PQM36421.1"/>
    <property type="molecule type" value="Genomic_DNA"/>
</dbReference>
<accession>A0A314UGE9</accession>
<dbReference type="SUPFAM" id="SSF48452">
    <property type="entry name" value="TPR-like"/>
    <property type="match status" value="1"/>
</dbReference>
<proteinExistence type="predicted"/>
<dbReference type="InterPro" id="IPR011990">
    <property type="entry name" value="TPR-like_helical_dom_sf"/>
</dbReference>
<dbReference type="SMART" id="SM00028">
    <property type="entry name" value="TPR"/>
    <property type="match status" value="3"/>
</dbReference>
<keyword evidence="3" id="KW-1185">Reference proteome</keyword>
<keyword evidence="1" id="KW-0802">TPR repeat</keyword>
<evidence type="ECO:0000313" key="3">
    <source>
        <dbReference type="Proteomes" id="UP000250321"/>
    </source>
</evidence>
<feature type="repeat" description="TPR" evidence="1">
    <location>
        <begin position="68"/>
        <end position="101"/>
    </location>
</feature>
<protein>
    <submittedName>
        <fullName evidence="2">Tetratricopeptide repeat protein 1</fullName>
    </submittedName>
</protein>
<dbReference type="OrthoDB" id="1872379at2759"/>
<dbReference type="Pfam" id="PF00515">
    <property type="entry name" value="TPR_1"/>
    <property type="match status" value="1"/>
</dbReference>